<organism evidence="3 4">
    <name type="scientific">Nocardioides terrae</name>
    <dbReference type="NCBI Taxonomy" id="574651"/>
    <lineage>
        <taxon>Bacteria</taxon>
        <taxon>Bacillati</taxon>
        <taxon>Actinomycetota</taxon>
        <taxon>Actinomycetes</taxon>
        <taxon>Propionibacteriales</taxon>
        <taxon>Nocardioidaceae</taxon>
        <taxon>Nocardioides</taxon>
    </lineage>
</organism>
<proteinExistence type="predicted"/>
<sequence>MTTALLRVSVVGGGRRLDLAVPSALPVAELVPGLARRLDVESYDGLRLCTVSGAVLDDRAGLSTQDVPDGAVLVLAPPPPPPTVHDDPVEALPSGVPVVEPAGWPVLVGAVLLVLAAVPLAVVGDGRLTAALALVLLADGLGRRAAPAAIAATLIAAAYAALAAVQLAADLRPGDVGVACAAGGGAILAVASLAMTGLPAHRLRLLPAAVIGAVGAVIGAVLSIRDVPLSVLASVLIGLGTLVTGGLPWVAVGRITRPRGRVDVDALADEARTARELLLGASVGLAVVHVGLTPLVARHGPAGLALSGCAAAIVLLRARHLAPSLAALPGLAAGALGLLVTVGVALWEHDTWRTVGALGLAGAGGVLLAVARGPTAGGEDAHGPALLVRPLLRALETACLVALLPLLVLAGGALESLP</sequence>
<dbReference type="InterPro" id="IPR044049">
    <property type="entry name" value="EccD_transm"/>
</dbReference>
<keyword evidence="4" id="KW-1185">Reference proteome</keyword>
<feature type="transmembrane region" description="Helical" evidence="1">
    <location>
        <begin position="352"/>
        <end position="371"/>
    </location>
</feature>
<dbReference type="Gene3D" id="3.10.20.90">
    <property type="entry name" value="Phosphatidylinositol 3-kinase Catalytic Subunit, Chain A, domain 1"/>
    <property type="match status" value="1"/>
</dbReference>
<accession>A0A1I1GZB0</accession>
<feature type="transmembrane region" description="Helical" evidence="1">
    <location>
        <begin position="325"/>
        <end position="346"/>
    </location>
</feature>
<feature type="transmembrane region" description="Helical" evidence="1">
    <location>
        <begin position="277"/>
        <end position="296"/>
    </location>
</feature>
<protein>
    <submittedName>
        <fullName evidence="3">WXG100 protein secretion system (Wss), protein YukD</fullName>
    </submittedName>
</protein>
<feature type="transmembrane region" description="Helical" evidence="1">
    <location>
        <begin position="391"/>
        <end position="414"/>
    </location>
</feature>
<dbReference type="Proteomes" id="UP000198832">
    <property type="component" value="Unassembled WGS sequence"/>
</dbReference>
<keyword evidence="1" id="KW-1133">Transmembrane helix</keyword>
<dbReference type="RefSeq" id="WP_175507581.1">
    <property type="nucleotide sequence ID" value="NZ_FOLB01000004.1"/>
</dbReference>
<evidence type="ECO:0000256" key="1">
    <source>
        <dbReference type="SAM" id="Phobius"/>
    </source>
</evidence>
<gene>
    <name evidence="3" type="ORF">SAMN04487968_10475</name>
</gene>
<dbReference type="AlphaFoldDB" id="A0A1I1GZB0"/>
<keyword evidence="1" id="KW-0812">Transmembrane</keyword>
<dbReference type="STRING" id="574651.SAMN04487968_10475"/>
<feature type="transmembrane region" description="Helical" evidence="1">
    <location>
        <begin position="176"/>
        <end position="198"/>
    </location>
</feature>
<dbReference type="InterPro" id="IPR024962">
    <property type="entry name" value="YukD-like"/>
</dbReference>
<dbReference type="Pfam" id="PF19053">
    <property type="entry name" value="EccD"/>
    <property type="match status" value="1"/>
</dbReference>
<feature type="transmembrane region" description="Helical" evidence="1">
    <location>
        <begin position="230"/>
        <end position="252"/>
    </location>
</feature>
<feature type="transmembrane region" description="Helical" evidence="1">
    <location>
        <begin position="145"/>
        <end position="164"/>
    </location>
</feature>
<dbReference type="EMBL" id="FOLB01000004">
    <property type="protein sequence ID" value="SFC15198.1"/>
    <property type="molecule type" value="Genomic_DNA"/>
</dbReference>
<feature type="transmembrane region" description="Helical" evidence="1">
    <location>
        <begin position="205"/>
        <end position="224"/>
    </location>
</feature>
<keyword evidence="1" id="KW-0472">Membrane</keyword>
<feature type="domain" description="EccD-like transmembrane" evidence="2">
    <location>
        <begin position="106"/>
        <end position="410"/>
    </location>
</feature>
<evidence type="ECO:0000313" key="4">
    <source>
        <dbReference type="Proteomes" id="UP000198832"/>
    </source>
</evidence>
<evidence type="ECO:0000259" key="2">
    <source>
        <dbReference type="Pfam" id="PF19053"/>
    </source>
</evidence>
<dbReference type="Pfam" id="PF08817">
    <property type="entry name" value="YukD"/>
    <property type="match status" value="1"/>
</dbReference>
<reference evidence="3 4" key="1">
    <citation type="submission" date="2016-10" db="EMBL/GenBank/DDBJ databases">
        <authorList>
            <person name="de Groot N.N."/>
        </authorList>
    </citation>
    <scope>NUCLEOTIDE SEQUENCE [LARGE SCALE GENOMIC DNA]</scope>
    <source>
        <strain evidence="3 4">CGMCC 1.7056</strain>
    </source>
</reference>
<feature type="transmembrane region" description="Helical" evidence="1">
    <location>
        <begin position="102"/>
        <end position="124"/>
    </location>
</feature>
<name>A0A1I1GZB0_9ACTN</name>
<evidence type="ECO:0000313" key="3">
    <source>
        <dbReference type="EMBL" id="SFC15198.1"/>
    </source>
</evidence>